<sequence>PPPPNSAITNSNTFPVNKSLNGDSKIDSN</sequence>
<accession>A0A820KWG9</accession>
<evidence type="ECO:0000256" key="1">
    <source>
        <dbReference type="SAM" id="MobiDB-lite"/>
    </source>
</evidence>
<dbReference type="AlphaFoldDB" id="A0A820KWG9"/>
<gene>
    <name evidence="2" type="ORF">JBS370_LOCUS41937</name>
</gene>
<comment type="caution">
    <text evidence="2">The sequence shown here is derived from an EMBL/GenBank/DDBJ whole genome shotgun (WGS) entry which is preliminary data.</text>
</comment>
<dbReference type="Proteomes" id="UP000663836">
    <property type="component" value="Unassembled WGS sequence"/>
</dbReference>
<dbReference type="EMBL" id="CAJOBD010050946">
    <property type="protein sequence ID" value="CAF4351350.1"/>
    <property type="molecule type" value="Genomic_DNA"/>
</dbReference>
<evidence type="ECO:0000313" key="2">
    <source>
        <dbReference type="EMBL" id="CAF4351350.1"/>
    </source>
</evidence>
<feature type="non-terminal residue" evidence="2">
    <location>
        <position position="1"/>
    </location>
</feature>
<feature type="compositionally biased region" description="Polar residues" evidence="1">
    <location>
        <begin position="1"/>
        <end position="23"/>
    </location>
</feature>
<name>A0A820KWG9_9BILA</name>
<protein>
    <submittedName>
        <fullName evidence="2">Uncharacterized protein</fullName>
    </submittedName>
</protein>
<evidence type="ECO:0000313" key="3">
    <source>
        <dbReference type="Proteomes" id="UP000663836"/>
    </source>
</evidence>
<organism evidence="2 3">
    <name type="scientific">Rotaria sordida</name>
    <dbReference type="NCBI Taxonomy" id="392033"/>
    <lineage>
        <taxon>Eukaryota</taxon>
        <taxon>Metazoa</taxon>
        <taxon>Spiralia</taxon>
        <taxon>Gnathifera</taxon>
        <taxon>Rotifera</taxon>
        <taxon>Eurotatoria</taxon>
        <taxon>Bdelloidea</taxon>
        <taxon>Philodinida</taxon>
        <taxon>Philodinidae</taxon>
        <taxon>Rotaria</taxon>
    </lineage>
</organism>
<reference evidence="2" key="1">
    <citation type="submission" date="2021-02" db="EMBL/GenBank/DDBJ databases">
        <authorList>
            <person name="Nowell W R."/>
        </authorList>
    </citation>
    <scope>NUCLEOTIDE SEQUENCE</scope>
</reference>
<feature type="region of interest" description="Disordered" evidence="1">
    <location>
        <begin position="1"/>
        <end position="29"/>
    </location>
</feature>
<proteinExistence type="predicted"/>